<dbReference type="EC" id="3.5.1.32" evidence="4"/>
<dbReference type="Gene3D" id="3.40.630.10">
    <property type="entry name" value="Zn peptidases"/>
    <property type="match status" value="1"/>
</dbReference>
<dbReference type="PANTHER" id="PTHR11014:SF63">
    <property type="entry name" value="METALLOPEPTIDASE, PUTATIVE (AFU_ORTHOLOGUE AFUA_6G09600)-RELATED"/>
    <property type="match status" value="1"/>
</dbReference>
<reference evidence="4 5" key="1">
    <citation type="submission" date="2020-07" db="EMBL/GenBank/DDBJ databases">
        <title>Exploring microbial biodiversity for novel pathways involved in the catabolism of aromatic compounds derived from lignin.</title>
        <authorList>
            <person name="Elkins J."/>
        </authorList>
    </citation>
    <scope>NUCLEOTIDE SEQUENCE [LARGE SCALE GENOMIC DNA]</scope>
    <source>
        <strain evidence="4 5">H2C3C</strain>
    </source>
</reference>
<dbReference type="PANTHER" id="PTHR11014">
    <property type="entry name" value="PEPTIDASE M20 FAMILY MEMBER"/>
    <property type="match status" value="1"/>
</dbReference>
<dbReference type="FunFam" id="3.30.70.360:FF:000001">
    <property type="entry name" value="N-acetyldiaminopimelate deacetylase"/>
    <property type="match status" value="1"/>
</dbReference>
<dbReference type="Pfam" id="PF07687">
    <property type="entry name" value="M20_dimer"/>
    <property type="match status" value="1"/>
</dbReference>
<dbReference type="GO" id="GO:0019877">
    <property type="term" value="P:diaminopimelate biosynthetic process"/>
    <property type="evidence" value="ECO:0007669"/>
    <property type="project" value="UniProtKB-ARBA"/>
</dbReference>
<dbReference type="InterPro" id="IPR017439">
    <property type="entry name" value="Amidohydrolase"/>
</dbReference>
<evidence type="ECO:0000256" key="2">
    <source>
        <dbReference type="PIRSR" id="PIRSR005962-1"/>
    </source>
</evidence>
<dbReference type="PIRSF" id="PIRSF005962">
    <property type="entry name" value="Pept_M20D_amidohydro"/>
    <property type="match status" value="1"/>
</dbReference>
<organism evidence="4 5">
    <name type="scientific">Paraburkholderia bryophila</name>
    <dbReference type="NCBI Taxonomy" id="420952"/>
    <lineage>
        <taxon>Bacteria</taxon>
        <taxon>Pseudomonadati</taxon>
        <taxon>Pseudomonadota</taxon>
        <taxon>Betaproteobacteria</taxon>
        <taxon>Burkholderiales</taxon>
        <taxon>Burkholderiaceae</taxon>
        <taxon>Paraburkholderia</taxon>
    </lineage>
</organism>
<dbReference type="InterPro" id="IPR036264">
    <property type="entry name" value="Bact_exopeptidase_dim_dom"/>
</dbReference>
<evidence type="ECO:0000256" key="1">
    <source>
        <dbReference type="ARBA" id="ARBA00022801"/>
    </source>
</evidence>
<feature type="binding site" evidence="2">
    <location>
        <position position="135"/>
    </location>
    <ligand>
        <name>Mn(2+)</name>
        <dbReference type="ChEBI" id="CHEBI:29035"/>
        <label>2</label>
    </ligand>
</feature>
<comment type="cofactor">
    <cofactor evidence="2">
        <name>Mn(2+)</name>
        <dbReference type="ChEBI" id="CHEBI:29035"/>
    </cofactor>
    <text evidence="2">The Mn(2+) ion enhances activity.</text>
</comment>
<gene>
    <name evidence="4" type="ORF">GGD40_005543</name>
</gene>
<evidence type="ECO:0000313" key="4">
    <source>
        <dbReference type="EMBL" id="NYH25972.1"/>
    </source>
</evidence>
<evidence type="ECO:0000259" key="3">
    <source>
        <dbReference type="Pfam" id="PF07687"/>
    </source>
</evidence>
<dbReference type="GO" id="GO:0047980">
    <property type="term" value="F:hippurate hydrolase activity"/>
    <property type="evidence" value="ECO:0007669"/>
    <property type="project" value="UniProtKB-EC"/>
</dbReference>
<sequence length="387" mass="42022">MMKAELEIDNLVQVRRHVCGGLGVAPEEHRTAAAVAARLKELGVDVYTGIGETGVVGVIEGRSNSSGLRIGLRADMDALQISDHQDVAHHFLCEGRMHGRGQDVHTAILLGAAEVFVDSRNFDGTLILIFQPADEGSYGAKAMLEDGLLERFPVDSFWGLHAWPGLQLGTAAVHSGECMAAVDYFDIDVIGKGCHGGMPQEGVDSILAASHLVTALQSIPTRNVHPRDSAVVGVAKIHGGYEYHVHPERVTVSGSVRAHKESVLEVLELRVRELSRSVAAAFGATVDIRYQRNYPPTINDLELARIAAKVAETVVGEGNVFQSMLPSMAAEDFSYFVRERPGCYVWLGSDEGGASHQRQHPKHETNDQLVDLGVSYWVELVRKLLPI</sequence>
<dbReference type="InterPro" id="IPR002933">
    <property type="entry name" value="Peptidase_M20"/>
</dbReference>
<proteinExistence type="predicted"/>
<dbReference type="NCBIfam" id="TIGR01891">
    <property type="entry name" value="amidohydrolases"/>
    <property type="match status" value="1"/>
</dbReference>
<dbReference type="Gene3D" id="3.30.70.360">
    <property type="match status" value="1"/>
</dbReference>
<accession>A0A7Z0BB20</accession>
<feature type="binding site" evidence="2">
    <location>
        <position position="161"/>
    </location>
    <ligand>
        <name>Mn(2+)</name>
        <dbReference type="ChEBI" id="CHEBI:29035"/>
        <label>2</label>
    </ligand>
</feature>
<dbReference type="SUPFAM" id="SSF53187">
    <property type="entry name" value="Zn-dependent exopeptidases"/>
    <property type="match status" value="1"/>
</dbReference>
<dbReference type="Pfam" id="PF01546">
    <property type="entry name" value="Peptidase_M20"/>
    <property type="match status" value="1"/>
</dbReference>
<comment type="caution">
    <text evidence="4">The sequence shown here is derived from an EMBL/GenBank/DDBJ whole genome shotgun (WGS) entry which is preliminary data.</text>
</comment>
<keyword evidence="2" id="KW-0479">Metal-binding</keyword>
<dbReference type="GO" id="GO:0046872">
    <property type="term" value="F:metal ion binding"/>
    <property type="evidence" value="ECO:0007669"/>
    <property type="project" value="UniProtKB-KW"/>
</dbReference>
<dbReference type="SUPFAM" id="SSF55031">
    <property type="entry name" value="Bacterial exopeptidase dimerisation domain"/>
    <property type="match status" value="1"/>
</dbReference>
<name>A0A7Z0BB20_9BURK</name>
<dbReference type="RefSeq" id="WP_257030599.1">
    <property type="nucleotide sequence ID" value="NZ_JACCAS010000002.1"/>
</dbReference>
<keyword evidence="2" id="KW-0464">Manganese</keyword>
<keyword evidence="5" id="KW-1185">Reference proteome</keyword>
<protein>
    <submittedName>
        <fullName evidence="4">Hippurate hydrolase</fullName>
        <ecNumber evidence="4">3.5.1.32</ecNumber>
    </submittedName>
</protein>
<keyword evidence="1 4" id="KW-0378">Hydrolase</keyword>
<dbReference type="Proteomes" id="UP000540929">
    <property type="component" value="Unassembled WGS sequence"/>
</dbReference>
<dbReference type="AlphaFoldDB" id="A0A7Z0BB20"/>
<dbReference type="GO" id="GO:0050118">
    <property type="term" value="F:N-acetyldiaminopimelate deacetylase activity"/>
    <property type="evidence" value="ECO:0007669"/>
    <property type="project" value="UniProtKB-ARBA"/>
</dbReference>
<dbReference type="InterPro" id="IPR011650">
    <property type="entry name" value="Peptidase_M20_dimer"/>
</dbReference>
<feature type="domain" description="Peptidase M20 dimerisation" evidence="3">
    <location>
        <begin position="185"/>
        <end position="278"/>
    </location>
</feature>
<dbReference type="EMBL" id="JACCAS010000002">
    <property type="protein sequence ID" value="NYH25972.1"/>
    <property type="molecule type" value="Genomic_DNA"/>
</dbReference>
<evidence type="ECO:0000313" key="5">
    <source>
        <dbReference type="Proteomes" id="UP000540929"/>
    </source>
</evidence>